<keyword evidence="6" id="KW-1185">Reference proteome</keyword>
<dbReference type="CDD" id="cd01129">
    <property type="entry name" value="PulE-GspE-like"/>
    <property type="match status" value="1"/>
</dbReference>
<keyword evidence="3" id="KW-0067">ATP-binding</keyword>
<evidence type="ECO:0000256" key="3">
    <source>
        <dbReference type="ARBA" id="ARBA00022840"/>
    </source>
</evidence>
<dbReference type="Pfam" id="PF05157">
    <property type="entry name" value="MshEN"/>
    <property type="match status" value="1"/>
</dbReference>
<dbReference type="FunFam" id="3.40.50.300:FF:000398">
    <property type="entry name" value="Type IV pilus assembly ATPase PilB"/>
    <property type="match status" value="1"/>
</dbReference>
<dbReference type="InterPro" id="IPR037257">
    <property type="entry name" value="T2SS_E_N_sf"/>
</dbReference>
<dbReference type="OrthoDB" id="9808272at2"/>
<dbReference type="EMBL" id="LWAE01000001">
    <property type="protein sequence ID" value="KZL93384.1"/>
    <property type="molecule type" value="Genomic_DNA"/>
</dbReference>
<evidence type="ECO:0000313" key="6">
    <source>
        <dbReference type="Proteomes" id="UP000076603"/>
    </source>
</evidence>
<evidence type="ECO:0000259" key="4">
    <source>
        <dbReference type="SMART" id="SM00382"/>
    </source>
</evidence>
<dbReference type="FunFam" id="3.30.300.160:FF:000002">
    <property type="entry name" value="Type II secretion system protein E"/>
    <property type="match status" value="1"/>
</dbReference>
<organism evidence="5 6">
    <name type="scientific">Clostridium magnum DSM 2767</name>
    <dbReference type="NCBI Taxonomy" id="1121326"/>
    <lineage>
        <taxon>Bacteria</taxon>
        <taxon>Bacillati</taxon>
        <taxon>Bacillota</taxon>
        <taxon>Clostridia</taxon>
        <taxon>Eubacteriales</taxon>
        <taxon>Clostridiaceae</taxon>
        <taxon>Clostridium</taxon>
    </lineage>
</organism>
<accession>A0A162U3C9</accession>
<evidence type="ECO:0000256" key="2">
    <source>
        <dbReference type="ARBA" id="ARBA00022741"/>
    </source>
</evidence>
<dbReference type="InterPro" id="IPR001482">
    <property type="entry name" value="T2SS/T4SS_dom"/>
</dbReference>
<protein>
    <submittedName>
        <fullName evidence="5">Type II secretion system protein E</fullName>
    </submittedName>
</protein>
<dbReference type="PANTHER" id="PTHR30258">
    <property type="entry name" value="TYPE II SECRETION SYSTEM PROTEIN GSPE-RELATED"/>
    <property type="match status" value="1"/>
</dbReference>
<evidence type="ECO:0000313" key="5">
    <source>
        <dbReference type="EMBL" id="KZL93384.1"/>
    </source>
</evidence>
<dbReference type="PATRIC" id="fig|1121326.3.peg.385"/>
<proteinExistence type="inferred from homology"/>
<dbReference type="STRING" id="1121326.CLMAG_04080"/>
<dbReference type="Pfam" id="PF00437">
    <property type="entry name" value="T2SSE"/>
    <property type="match status" value="1"/>
</dbReference>
<dbReference type="GO" id="GO:0005524">
    <property type="term" value="F:ATP binding"/>
    <property type="evidence" value="ECO:0007669"/>
    <property type="project" value="UniProtKB-KW"/>
</dbReference>
<dbReference type="InterPro" id="IPR007831">
    <property type="entry name" value="T2SS_GspE_N"/>
</dbReference>
<dbReference type="FunFam" id="3.30.450.90:FF:000001">
    <property type="entry name" value="Type II secretion system ATPase GspE"/>
    <property type="match status" value="1"/>
</dbReference>
<dbReference type="GO" id="GO:0016887">
    <property type="term" value="F:ATP hydrolysis activity"/>
    <property type="evidence" value="ECO:0007669"/>
    <property type="project" value="TreeGrafter"/>
</dbReference>
<comment type="caution">
    <text evidence="5">The sequence shown here is derived from an EMBL/GenBank/DDBJ whole genome shotgun (WGS) entry which is preliminary data.</text>
</comment>
<dbReference type="SUPFAM" id="SSF52540">
    <property type="entry name" value="P-loop containing nucleoside triphosphate hydrolases"/>
    <property type="match status" value="1"/>
</dbReference>
<name>A0A162U3C9_9CLOT</name>
<dbReference type="SUPFAM" id="SSF160246">
    <property type="entry name" value="EspE N-terminal domain-like"/>
    <property type="match status" value="1"/>
</dbReference>
<dbReference type="Gene3D" id="3.30.300.160">
    <property type="entry name" value="Type II secretion system, protein E, N-terminal domain"/>
    <property type="match status" value="1"/>
</dbReference>
<dbReference type="InterPro" id="IPR027417">
    <property type="entry name" value="P-loop_NTPase"/>
</dbReference>
<dbReference type="Proteomes" id="UP000076603">
    <property type="component" value="Unassembled WGS sequence"/>
</dbReference>
<evidence type="ECO:0000256" key="1">
    <source>
        <dbReference type="ARBA" id="ARBA00006611"/>
    </source>
</evidence>
<sequence length="559" mass="62335">MAKIKKRLGEILIDAGVITEDVLQKALIIQRDSGGKLGEVLVDRGFTTNEQIVNAIKHQLEIPLIDLDSINIKQDIIDIISVNIAKKYEVIPIDILNGSLLIAMSDPLNYFAIADIKLATGYNVKIAIALRNSVLENIEKYYGRSRAQEAAHSYSKNYINKNEDKDNEIVDEASTPIIKFLNTIIENATLYNASDIHIEPDEREMRVRFRVDGILREIMKADINMLAAVISRVKIMANLNIAENRIPQDGRIIYKSRNRSIDIRISTVPTISGEKIVMRLLDKNNFSMDLEKLQLGQVDLIKLKRMISKPYGIILVAGPTGSGKTTTVYSILNVLNEVSKNIITIEDPVEYKLKSINQMQVNTKIGFDFSSGLRSILRQDPDIIFVGEIRDGETAEISIRSSLTGHMVLSTVHTNSSISTITRLLDIGIKPFLISATLIGVISQRLVRKICPNCIEKYISDESEMRVLGIGEPVTLSRGKGCSFCNNSGYKGRIGIFEILEIDKEIKNLIDNNTSVSIIEELAIEKGMNVLRKSCVSKVLQGLTTVEELLRATYGETSQ</sequence>
<dbReference type="RefSeq" id="WP_066617214.1">
    <property type="nucleotide sequence ID" value="NZ_FQXL01000015.1"/>
</dbReference>
<dbReference type="AlphaFoldDB" id="A0A162U3C9"/>
<comment type="similarity">
    <text evidence="1">Belongs to the GSP E family.</text>
</comment>
<dbReference type="Gene3D" id="3.30.450.90">
    <property type="match status" value="1"/>
</dbReference>
<feature type="domain" description="AAA+ ATPase" evidence="4">
    <location>
        <begin position="310"/>
        <end position="452"/>
    </location>
</feature>
<keyword evidence="2" id="KW-0547">Nucleotide-binding</keyword>
<dbReference type="GO" id="GO:0005886">
    <property type="term" value="C:plasma membrane"/>
    <property type="evidence" value="ECO:0007669"/>
    <property type="project" value="TreeGrafter"/>
</dbReference>
<dbReference type="PANTHER" id="PTHR30258:SF1">
    <property type="entry name" value="PROTEIN TRANSPORT PROTEIN HOFB HOMOLOG"/>
    <property type="match status" value="1"/>
</dbReference>
<reference evidence="5 6" key="1">
    <citation type="submission" date="2016-04" db="EMBL/GenBank/DDBJ databases">
        <title>Genome sequence of Clostridium magnum DSM 2767.</title>
        <authorList>
            <person name="Poehlein A."/>
            <person name="Uhlig R."/>
            <person name="Fischer R."/>
            <person name="Bahl H."/>
            <person name="Daniel R."/>
        </authorList>
    </citation>
    <scope>NUCLEOTIDE SEQUENCE [LARGE SCALE GENOMIC DNA]</scope>
    <source>
        <strain evidence="5 6">DSM 2767</strain>
    </source>
</reference>
<dbReference type="SMART" id="SM00382">
    <property type="entry name" value="AAA"/>
    <property type="match status" value="1"/>
</dbReference>
<gene>
    <name evidence="5" type="primary">xpsE</name>
    <name evidence="5" type="ORF">CLMAG_04080</name>
</gene>
<dbReference type="Gene3D" id="3.40.50.300">
    <property type="entry name" value="P-loop containing nucleotide triphosphate hydrolases"/>
    <property type="match status" value="1"/>
</dbReference>
<dbReference type="InterPro" id="IPR003593">
    <property type="entry name" value="AAA+_ATPase"/>
</dbReference>